<dbReference type="InterPro" id="IPR044878">
    <property type="entry name" value="UbiA_sf"/>
</dbReference>
<keyword evidence="6" id="KW-0808">Transferase</keyword>
<evidence type="ECO:0000256" key="1">
    <source>
        <dbReference type="ARBA" id="ARBA00004141"/>
    </source>
</evidence>
<dbReference type="Gene3D" id="1.10.357.140">
    <property type="entry name" value="UbiA prenyltransferase"/>
    <property type="match status" value="1"/>
</dbReference>
<feature type="transmembrane region" description="Helical" evidence="5">
    <location>
        <begin position="261"/>
        <end position="280"/>
    </location>
</feature>
<dbReference type="Gene3D" id="1.20.120.1780">
    <property type="entry name" value="UbiA prenyltransferase"/>
    <property type="match status" value="1"/>
</dbReference>
<evidence type="ECO:0000256" key="3">
    <source>
        <dbReference type="ARBA" id="ARBA00022989"/>
    </source>
</evidence>
<feature type="transmembrane region" description="Helical" evidence="5">
    <location>
        <begin position="225"/>
        <end position="249"/>
    </location>
</feature>
<comment type="subcellular location">
    <subcellularLocation>
        <location evidence="1">Membrane</location>
        <topology evidence="1">Multi-pass membrane protein</topology>
    </subcellularLocation>
</comment>
<feature type="transmembrane region" description="Helical" evidence="5">
    <location>
        <begin position="133"/>
        <end position="151"/>
    </location>
</feature>
<feature type="transmembrane region" description="Helical" evidence="5">
    <location>
        <begin position="157"/>
        <end position="179"/>
    </location>
</feature>
<evidence type="ECO:0000256" key="4">
    <source>
        <dbReference type="ARBA" id="ARBA00023136"/>
    </source>
</evidence>
<keyword evidence="3 5" id="KW-1133">Transmembrane helix</keyword>
<keyword evidence="7" id="KW-1185">Reference proteome</keyword>
<keyword evidence="4 5" id="KW-0472">Membrane</keyword>
<dbReference type="GO" id="GO:0016765">
    <property type="term" value="F:transferase activity, transferring alkyl or aryl (other than methyl) groups"/>
    <property type="evidence" value="ECO:0007669"/>
    <property type="project" value="InterPro"/>
</dbReference>
<reference evidence="6 7" key="1">
    <citation type="journal article" date="2014" name="Int. J. Syst. Evol. Microbiol.">
        <title>Description of Galbitalea soli gen. nov., sp. nov., and Frondihabitans sucicola sp. nov.</title>
        <authorList>
            <person name="Kim S.J."/>
            <person name="Lim J.M."/>
            <person name="Ahn J.H."/>
            <person name="Weon H.Y."/>
            <person name="Hamada M."/>
            <person name="Suzuki K."/>
            <person name="Ahn T.Y."/>
            <person name="Kwon S.W."/>
        </authorList>
    </citation>
    <scope>NUCLEOTIDE SEQUENCE [LARGE SCALE GENOMIC DNA]</scope>
    <source>
        <strain evidence="6 7">NBRC 108727</strain>
    </source>
</reference>
<sequence length="283" mass="28355">MPSRATATATALSTHPGPTLAVTAVTALLGVGAALSPWRVALLALAMLAGQASVGLCNDWIDAGRDRAVGRRDKPVARGDVGVAPVRTAAFATLALALLLTAALGPAALGIHAVFLASAWAYNLGLKATPFSVAPYLLSFGLLPLLVAVSADPVRMTAWWPLAAGALLGAAAHFANVLPDLDDDRRTGVRGLPHRLGRRPTAIVAAAALALAAGVLLLGEASGGAAPSAIAATAVATALSGAVGVAGVALSGRATRWNFRLIILAALVDVVALVLTGRAWTFS</sequence>
<evidence type="ECO:0000313" key="7">
    <source>
        <dbReference type="Proteomes" id="UP000479756"/>
    </source>
</evidence>
<proteinExistence type="predicted"/>
<name>A0A7C9PL41_9MICO</name>
<protein>
    <submittedName>
        <fullName evidence="6">UbiA family prenyltransferase</fullName>
    </submittedName>
</protein>
<evidence type="ECO:0000313" key="6">
    <source>
        <dbReference type="EMBL" id="NEM89809.1"/>
    </source>
</evidence>
<comment type="caution">
    <text evidence="6">The sequence shown here is derived from an EMBL/GenBank/DDBJ whole genome shotgun (WGS) entry which is preliminary data.</text>
</comment>
<accession>A0A7C9PL41</accession>
<feature type="transmembrane region" description="Helical" evidence="5">
    <location>
        <begin position="200"/>
        <end position="219"/>
    </location>
</feature>
<dbReference type="Proteomes" id="UP000479756">
    <property type="component" value="Unassembled WGS sequence"/>
</dbReference>
<gene>
    <name evidence="6" type="primary">ubiA</name>
    <name evidence="6" type="ORF">G3T37_00380</name>
</gene>
<evidence type="ECO:0000256" key="2">
    <source>
        <dbReference type="ARBA" id="ARBA00022692"/>
    </source>
</evidence>
<keyword evidence="2 5" id="KW-0812">Transmembrane</keyword>
<organism evidence="6 7">
    <name type="scientific">Galbitalea soli</name>
    <dbReference type="NCBI Taxonomy" id="1268042"/>
    <lineage>
        <taxon>Bacteria</taxon>
        <taxon>Bacillati</taxon>
        <taxon>Actinomycetota</taxon>
        <taxon>Actinomycetes</taxon>
        <taxon>Micrococcales</taxon>
        <taxon>Microbacteriaceae</taxon>
        <taxon>Galbitalea</taxon>
    </lineage>
</organism>
<dbReference type="Pfam" id="PF01040">
    <property type="entry name" value="UbiA"/>
    <property type="match status" value="1"/>
</dbReference>
<dbReference type="RefSeq" id="WP_163471423.1">
    <property type="nucleotide sequence ID" value="NZ_JAAGWZ010000001.1"/>
</dbReference>
<dbReference type="InterPro" id="IPR000537">
    <property type="entry name" value="UbiA_prenyltransferase"/>
</dbReference>
<evidence type="ECO:0000256" key="5">
    <source>
        <dbReference type="SAM" id="Phobius"/>
    </source>
</evidence>
<dbReference type="GO" id="GO:0016020">
    <property type="term" value="C:membrane"/>
    <property type="evidence" value="ECO:0007669"/>
    <property type="project" value="UniProtKB-SubCell"/>
</dbReference>
<dbReference type="EMBL" id="JAAGWZ010000001">
    <property type="protein sequence ID" value="NEM89809.1"/>
    <property type="molecule type" value="Genomic_DNA"/>
</dbReference>
<dbReference type="AlphaFoldDB" id="A0A7C9PL41"/>